<accession>A0ABT8JCZ1</accession>
<dbReference type="Pfam" id="PF11962">
    <property type="entry name" value="Peptidase_G2"/>
    <property type="match status" value="1"/>
</dbReference>
<evidence type="ECO:0000259" key="1">
    <source>
        <dbReference type="Pfam" id="PF11962"/>
    </source>
</evidence>
<dbReference type="EMBL" id="JAROCD010000005">
    <property type="protein sequence ID" value="MDN4602069.1"/>
    <property type="molecule type" value="Genomic_DNA"/>
</dbReference>
<dbReference type="Proteomes" id="UP001174205">
    <property type="component" value="Unassembled WGS sequence"/>
</dbReference>
<keyword evidence="3" id="KW-1185">Reference proteome</keyword>
<proteinExistence type="predicted"/>
<dbReference type="Gene3D" id="2.40.300.10">
    <property type="entry name" value="Head decoration protein D"/>
    <property type="match status" value="1"/>
</dbReference>
<sequence>MFETLDGQPIEPGYFVTTVGEKIRKATNRDDYVAGIVSARPSFIGGASHLNWIGKYETDEWGKIQYEDRVVSEQKDERGEVIVPAYTINSAVISTSYDHSREYVSRIDRMEWVAIGMMGKLLVRDDGTCQVDSYCRPNDEGIATAATAGFRLLARTGANQIKVLVK</sequence>
<gene>
    <name evidence="2" type="ORF">P5G61_12595</name>
</gene>
<reference evidence="2" key="1">
    <citation type="submission" date="2023-03" db="EMBL/GenBank/DDBJ databases">
        <title>MT1 and MT2 Draft Genomes of Novel Species.</title>
        <authorList>
            <person name="Venkateswaran K."/>
        </authorList>
    </citation>
    <scope>NUCLEOTIDE SEQUENCE</scope>
    <source>
        <strain evidence="2">F6_3S_P_1C</strain>
    </source>
</reference>
<protein>
    <submittedName>
        <fullName evidence="2">Peptidase G2 autoproteolytic cleavage domain-containing protein</fullName>
    </submittedName>
</protein>
<evidence type="ECO:0000313" key="2">
    <source>
        <dbReference type="EMBL" id="MDN4602069.1"/>
    </source>
</evidence>
<name>A0ABT8JCZ1_9BACL</name>
<organism evidence="2 3">
    <name type="scientific">Paenibacillus vandeheii</name>
    <dbReference type="NCBI Taxonomy" id="3035917"/>
    <lineage>
        <taxon>Bacteria</taxon>
        <taxon>Bacillati</taxon>
        <taxon>Bacillota</taxon>
        <taxon>Bacilli</taxon>
        <taxon>Bacillales</taxon>
        <taxon>Paenibacillaceae</taxon>
        <taxon>Paenibacillus</taxon>
    </lineage>
</organism>
<evidence type="ECO:0000313" key="3">
    <source>
        <dbReference type="Proteomes" id="UP001174205"/>
    </source>
</evidence>
<dbReference type="RefSeq" id="WP_301246757.1">
    <property type="nucleotide sequence ID" value="NZ_JAROCD010000005.1"/>
</dbReference>
<dbReference type="Gene3D" id="4.10.80.40">
    <property type="entry name" value="succinate dehydrogenase protein domain"/>
    <property type="match status" value="1"/>
</dbReference>
<feature type="domain" description="Peptidase G2 IMC autoproteolytic cleavage" evidence="1">
    <location>
        <begin position="1"/>
        <end position="152"/>
    </location>
</feature>
<comment type="caution">
    <text evidence="2">The sequence shown here is derived from an EMBL/GenBank/DDBJ whole genome shotgun (WGS) entry which is preliminary data.</text>
</comment>
<dbReference type="InterPro" id="IPR021865">
    <property type="entry name" value="Peptidase_G2"/>
</dbReference>